<dbReference type="EC" id="3.1.1.74" evidence="3 14"/>
<keyword evidence="8 13" id="KW-1015">Disulfide bond</keyword>
<evidence type="ECO:0000256" key="1">
    <source>
        <dbReference type="ARBA" id="ARBA00004613"/>
    </source>
</evidence>
<dbReference type="GO" id="GO:0005576">
    <property type="term" value="C:extracellular region"/>
    <property type="evidence" value="ECO:0007669"/>
    <property type="project" value="UniProtKB-SubCell"/>
</dbReference>
<comment type="catalytic activity">
    <reaction evidence="9 14">
        <text>cutin + H2O = cutin monomers.</text>
        <dbReference type="EC" id="3.1.1.74"/>
    </reaction>
</comment>
<evidence type="ECO:0000313" key="16">
    <source>
        <dbReference type="Proteomes" id="UP000034182"/>
    </source>
</evidence>
<dbReference type="PROSITE" id="PS00155">
    <property type="entry name" value="CUTINASE_1"/>
    <property type="match status" value="1"/>
</dbReference>
<dbReference type="GO" id="GO:0050525">
    <property type="term" value="F:cutinase activity"/>
    <property type="evidence" value="ECO:0007669"/>
    <property type="project" value="UniProtKB-UniRule"/>
</dbReference>
<feature type="disulfide bond" evidence="13">
    <location>
        <begin position="188"/>
        <end position="195"/>
    </location>
</feature>
<comment type="similarity">
    <text evidence="2 14">Belongs to the cutinase family.</text>
</comment>
<dbReference type="PRINTS" id="PR00129">
    <property type="entry name" value="CUTINASE"/>
</dbReference>
<dbReference type="SUPFAM" id="SSF53474">
    <property type="entry name" value="alpha/beta-Hydrolases"/>
    <property type="match status" value="1"/>
</dbReference>
<dbReference type="Proteomes" id="UP000034182">
    <property type="component" value="Unassembled WGS sequence"/>
</dbReference>
<dbReference type="EMBL" id="LAQI01000077">
    <property type="protein sequence ID" value="KKY22391.1"/>
    <property type="molecule type" value="Genomic_DNA"/>
</dbReference>
<feature type="disulfide bond" evidence="13">
    <location>
        <begin position="54"/>
        <end position="126"/>
    </location>
</feature>
<evidence type="ECO:0000256" key="8">
    <source>
        <dbReference type="ARBA" id="ARBA00023157"/>
    </source>
</evidence>
<comment type="function">
    <text evidence="10">Catalyzes the hydrolysis of complex carboxylic polyesters found in the cell wall of plants. Degrades cutin, a macromolecule that forms the structure of the plant cuticle. Allows pathogenic fungi to penetrate through the cuticular barrier into the host plant during the initial stage of fungal infection.</text>
</comment>
<feature type="active site" description="Nucleophile" evidence="12">
    <location>
        <position position="137"/>
    </location>
</feature>
<gene>
    <name evidence="15" type="ORF">UCDDS831_g03556</name>
</gene>
<evidence type="ECO:0000256" key="13">
    <source>
        <dbReference type="PIRSR" id="PIRSR611150-2"/>
    </source>
</evidence>
<dbReference type="FunFam" id="3.40.50.1820:FF:000235">
    <property type="entry name" value="Cutinase 1"/>
    <property type="match status" value="1"/>
</dbReference>
<keyword evidence="5 14" id="KW-0964">Secreted</keyword>
<evidence type="ECO:0000256" key="6">
    <source>
        <dbReference type="ARBA" id="ARBA00022729"/>
    </source>
</evidence>
<feature type="signal peptide" evidence="14">
    <location>
        <begin position="1"/>
        <end position="18"/>
    </location>
</feature>
<dbReference type="PANTHER" id="PTHR48250">
    <property type="entry name" value="CUTINASE 2-RELATED"/>
    <property type="match status" value="1"/>
</dbReference>
<evidence type="ECO:0000313" key="15">
    <source>
        <dbReference type="EMBL" id="KKY22391.1"/>
    </source>
</evidence>
<evidence type="ECO:0000256" key="11">
    <source>
        <dbReference type="ARBA" id="ARBA00074522"/>
    </source>
</evidence>
<keyword evidence="4 14" id="KW-0719">Serine esterase</keyword>
<reference evidence="15 16" key="1">
    <citation type="submission" date="2015-03" db="EMBL/GenBank/DDBJ databases">
        <authorList>
            <person name="Morales-Cruz A."/>
            <person name="Amrine K.C."/>
            <person name="Cantu D."/>
        </authorList>
    </citation>
    <scope>NUCLEOTIDE SEQUENCE [LARGE SCALE GENOMIC DNA]</scope>
    <source>
        <strain evidence="15">DS831</strain>
    </source>
</reference>
<proteinExistence type="inferred from homology"/>
<name>A0A0G2EJN2_9PEZI</name>
<dbReference type="AlphaFoldDB" id="A0A0G2EJN2"/>
<dbReference type="InterPro" id="IPR000675">
    <property type="entry name" value="Cutinase/axe"/>
</dbReference>
<protein>
    <recommendedName>
        <fullName evidence="11 14">Cutinase</fullName>
        <ecNumber evidence="3 14">3.1.1.74</ecNumber>
    </recommendedName>
</protein>
<organism evidence="15 16">
    <name type="scientific">Diplodia seriata</name>
    <dbReference type="NCBI Taxonomy" id="420778"/>
    <lineage>
        <taxon>Eukaryota</taxon>
        <taxon>Fungi</taxon>
        <taxon>Dikarya</taxon>
        <taxon>Ascomycota</taxon>
        <taxon>Pezizomycotina</taxon>
        <taxon>Dothideomycetes</taxon>
        <taxon>Dothideomycetes incertae sedis</taxon>
        <taxon>Botryosphaeriales</taxon>
        <taxon>Botryosphaeriaceae</taxon>
        <taxon>Diplodia</taxon>
    </lineage>
</organism>
<keyword evidence="7 14" id="KW-0378">Hydrolase</keyword>
<dbReference type="InterPro" id="IPR011150">
    <property type="entry name" value="Cutinase_monf"/>
</dbReference>
<sequence length="228" mass="23997">MKVIPSLFSLLFVTLGLASPIAVEVRDPEVVAVLEARQFSGTGITANELKNGPCKPVTYIFARGSTELGNLGQTVGPALANQLQSQFDVAVQGVDYPAGLTTNFFGGSLIGISEMRDMFNLAASKCPDTIIVGGGYSQGAALTHRSVEDLSASVRNRIAGIVTFGDTYNLQSGGRIPGLPQEKLKIICNTGDLVCAGTLVIAPAHLDYVRRVPEAASFLTDRIRAAQA</sequence>
<dbReference type="InterPro" id="IPR043579">
    <property type="entry name" value="CUTINASE_2"/>
</dbReference>
<dbReference type="Pfam" id="PF01083">
    <property type="entry name" value="Cutinase"/>
    <property type="match status" value="1"/>
</dbReference>
<evidence type="ECO:0000256" key="2">
    <source>
        <dbReference type="ARBA" id="ARBA00007534"/>
    </source>
</evidence>
<accession>A0A0G2EJN2</accession>
<feature type="active site" description="Proton donor/acceptor" evidence="12">
    <location>
        <position position="205"/>
    </location>
</feature>
<dbReference type="InterPro" id="IPR043580">
    <property type="entry name" value="CUTINASE_1"/>
</dbReference>
<evidence type="ECO:0000256" key="4">
    <source>
        <dbReference type="ARBA" id="ARBA00022487"/>
    </source>
</evidence>
<evidence type="ECO:0000256" key="14">
    <source>
        <dbReference type="RuleBase" id="RU361263"/>
    </source>
</evidence>
<evidence type="ECO:0000256" key="12">
    <source>
        <dbReference type="PIRSR" id="PIRSR611150-1"/>
    </source>
</evidence>
<dbReference type="SMART" id="SM01110">
    <property type="entry name" value="Cutinase"/>
    <property type="match status" value="1"/>
</dbReference>
<feature type="active site" evidence="12">
    <location>
        <position position="192"/>
    </location>
</feature>
<dbReference type="PANTHER" id="PTHR48250:SF3">
    <property type="entry name" value="CUTINASE 1-RELATED"/>
    <property type="match status" value="1"/>
</dbReference>
<evidence type="ECO:0000256" key="10">
    <source>
        <dbReference type="ARBA" id="ARBA00057514"/>
    </source>
</evidence>
<evidence type="ECO:0000256" key="9">
    <source>
        <dbReference type="ARBA" id="ARBA00034045"/>
    </source>
</evidence>
<evidence type="ECO:0000256" key="5">
    <source>
        <dbReference type="ARBA" id="ARBA00022525"/>
    </source>
</evidence>
<dbReference type="PROSITE" id="PS00931">
    <property type="entry name" value="CUTINASE_2"/>
    <property type="match status" value="1"/>
</dbReference>
<dbReference type="Gene3D" id="3.40.50.1820">
    <property type="entry name" value="alpha/beta hydrolase"/>
    <property type="match status" value="1"/>
</dbReference>
<feature type="chain" id="PRO_5005117791" description="Cutinase" evidence="14">
    <location>
        <begin position="19"/>
        <end position="228"/>
    </location>
</feature>
<dbReference type="InterPro" id="IPR029058">
    <property type="entry name" value="AB_hydrolase_fold"/>
</dbReference>
<reference evidence="15 16" key="2">
    <citation type="submission" date="2015-05" db="EMBL/GenBank/DDBJ databases">
        <title>Distinctive expansion of gene families associated with plant cell wall degradation and secondary metabolism in the genomes of grapevine trunk pathogens.</title>
        <authorList>
            <person name="Lawrence D.P."/>
            <person name="Travadon R."/>
            <person name="Rolshausen P.E."/>
            <person name="Baumgartner K."/>
        </authorList>
    </citation>
    <scope>NUCLEOTIDE SEQUENCE [LARGE SCALE GENOMIC DNA]</scope>
    <source>
        <strain evidence="15">DS831</strain>
    </source>
</reference>
<evidence type="ECO:0000256" key="3">
    <source>
        <dbReference type="ARBA" id="ARBA00013095"/>
    </source>
</evidence>
<evidence type="ECO:0000256" key="7">
    <source>
        <dbReference type="ARBA" id="ARBA00022801"/>
    </source>
</evidence>
<comment type="caution">
    <text evidence="15">The sequence shown here is derived from an EMBL/GenBank/DDBJ whole genome shotgun (WGS) entry which is preliminary data.</text>
</comment>
<dbReference type="GO" id="GO:0016052">
    <property type="term" value="P:carbohydrate catabolic process"/>
    <property type="evidence" value="ECO:0007669"/>
    <property type="project" value="TreeGrafter"/>
</dbReference>
<keyword evidence="6 14" id="KW-0732">Signal</keyword>
<comment type="subcellular location">
    <subcellularLocation>
        <location evidence="1 14">Secreted</location>
    </subcellularLocation>
</comment>